<feature type="domain" description="DUF6570" evidence="2">
    <location>
        <begin position="158"/>
        <end position="282"/>
    </location>
</feature>
<protein>
    <recommendedName>
        <fullName evidence="2">DUF6570 domain-containing protein</fullName>
    </recommendedName>
</protein>
<reference evidence="3 4" key="1">
    <citation type="submission" date="2016-03" db="EMBL/GenBank/DDBJ databases">
        <title>Choanephora cucurbitarum.</title>
        <authorList>
            <person name="Min B."/>
            <person name="Park H."/>
            <person name="Park J.-H."/>
            <person name="Shin H.-D."/>
            <person name="Choi I.-G."/>
        </authorList>
    </citation>
    <scope>NUCLEOTIDE SEQUENCE [LARGE SCALE GENOMIC DNA]</scope>
    <source>
        <strain evidence="3 4">KUS-F28377</strain>
    </source>
</reference>
<sequence length="404" mass="45520">MTDDTTPRRSERKRRSNQDTESEYDINPSNADHNQDPLKDLEDKTGKIKEHYVKEEGKLRLQASRQRRRQLQSDRNDTNGFDLIVQKCQTEIRKGPTIVCVCCDGLWCPDQTKSVTKDSLFARNASQEFIDDMLRFNQHQDSNVFCFNCSLDVKNLHKPRLCVSNGLELPEIPEALTCLNRVEERLVSARHVFQSIYTVLGLRGQHKSEGGILNVPVSVDKTISCVPRSLTDSNTIEVRLTRRLAQSNNYMAGNVRLEKIWAAAHFLSQSAAYMKHNVKIRDSEEEYNQLSTLIAQSHEFEQLVIALSELTIDSDNIADDLENDLTWESNPGGQETKFAGELTARIVQEDEGVRIAPAEGSSPMSLLLDKDVESLAFPTLFSGAILDPKHKGVPLSYSAIAKSL</sequence>
<keyword evidence="4" id="KW-1185">Reference proteome</keyword>
<evidence type="ECO:0000313" key="4">
    <source>
        <dbReference type="Proteomes" id="UP000093000"/>
    </source>
</evidence>
<dbReference type="Proteomes" id="UP000093000">
    <property type="component" value="Unassembled WGS sequence"/>
</dbReference>
<gene>
    <name evidence="3" type="ORF">A0J61_05330</name>
</gene>
<organism evidence="3 4">
    <name type="scientific">Choanephora cucurbitarum</name>
    <dbReference type="NCBI Taxonomy" id="101091"/>
    <lineage>
        <taxon>Eukaryota</taxon>
        <taxon>Fungi</taxon>
        <taxon>Fungi incertae sedis</taxon>
        <taxon>Mucoromycota</taxon>
        <taxon>Mucoromycotina</taxon>
        <taxon>Mucoromycetes</taxon>
        <taxon>Mucorales</taxon>
        <taxon>Mucorineae</taxon>
        <taxon>Choanephoraceae</taxon>
        <taxon>Choanephoroideae</taxon>
        <taxon>Choanephora</taxon>
    </lineage>
</organism>
<feature type="region of interest" description="Disordered" evidence="1">
    <location>
        <begin position="1"/>
        <end position="47"/>
    </location>
</feature>
<evidence type="ECO:0000313" key="3">
    <source>
        <dbReference type="EMBL" id="OBZ86630.1"/>
    </source>
</evidence>
<evidence type="ECO:0000259" key="2">
    <source>
        <dbReference type="Pfam" id="PF20209"/>
    </source>
</evidence>
<accession>A0A1C7NCB5</accession>
<comment type="caution">
    <text evidence="3">The sequence shown here is derived from an EMBL/GenBank/DDBJ whole genome shotgun (WGS) entry which is preliminary data.</text>
</comment>
<evidence type="ECO:0000256" key="1">
    <source>
        <dbReference type="SAM" id="MobiDB-lite"/>
    </source>
</evidence>
<dbReference type="STRING" id="101091.A0A1C7NCB5"/>
<dbReference type="OrthoDB" id="5987805at2759"/>
<dbReference type="AlphaFoldDB" id="A0A1C7NCB5"/>
<feature type="compositionally biased region" description="Basic and acidic residues" evidence="1">
    <location>
        <begin position="33"/>
        <end position="47"/>
    </location>
</feature>
<feature type="non-terminal residue" evidence="3">
    <location>
        <position position="404"/>
    </location>
</feature>
<dbReference type="InterPro" id="IPR046700">
    <property type="entry name" value="DUF6570"/>
</dbReference>
<dbReference type="Pfam" id="PF20209">
    <property type="entry name" value="DUF6570"/>
    <property type="match status" value="1"/>
</dbReference>
<proteinExistence type="predicted"/>
<name>A0A1C7NCB5_9FUNG</name>
<dbReference type="InParanoid" id="A0A1C7NCB5"/>
<dbReference type="EMBL" id="LUGH01000284">
    <property type="protein sequence ID" value="OBZ86630.1"/>
    <property type="molecule type" value="Genomic_DNA"/>
</dbReference>